<accession>A0AAU7YIT8</accession>
<feature type="region of interest" description="Disordered" evidence="1">
    <location>
        <begin position="109"/>
        <end position="173"/>
    </location>
</feature>
<keyword evidence="2" id="KW-0812">Transmembrane</keyword>
<feature type="transmembrane region" description="Helical" evidence="2">
    <location>
        <begin position="274"/>
        <end position="293"/>
    </location>
</feature>
<evidence type="ECO:0000313" key="3">
    <source>
        <dbReference type="EMBL" id="XCA33088.1"/>
    </source>
</evidence>
<feature type="transmembrane region" description="Helical" evidence="2">
    <location>
        <begin position="302"/>
        <end position="323"/>
    </location>
</feature>
<dbReference type="Gene3D" id="6.10.250.920">
    <property type="match status" value="1"/>
</dbReference>
<sequence length="343" mass="38443">MLAEAKVVKDEIELFVKGNKKIILKAYRSFCVGFNIKSSNNDTKELFVSGSYREDRYIIESVVAKGRSFISFEDMKRQLDINEQPSIGNICEYSVEEFTDLPKVSKKEAEKKNGKLQAKLNTAKKKRRNSETKIKTPNAQIEKQKQQVDDLALSSAKVEESETAKKEAEDEKTELQTEFNAVEQKKQNLENEIKQKVDQFDRLKADLKDKNSEVEKLNKDLAAKNTEATKLQTDLAKLKTKTKELENAKKEVEKDKAELEAKNKTTEQLKQSNAARYTAGVGLAAGLIAFTVLERTVRLEMLVMIGIAVASVLVVGGITYAVLPSTQVDGVKAQEVNENGKSK</sequence>
<feature type="compositionally biased region" description="Basic and acidic residues" evidence="1">
    <location>
        <begin position="157"/>
        <end position="173"/>
    </location>
</feature>
<gene>
    <name evidence="3" type="ORF">ABS808_04840</name>
</gene>
<name>A0AAU7YIT8_9RICK</name>
<dbReference type="AlphaFoldDB" id="A0AAU7YIT8"/>
<reference evidence="3" key="1">
    <citation type="submission" date="2024-06" db="EMBL/GenBank/DDBJ databases">
        <title>Genome assembly of the Polyergus mexicanus.</title>
        <authorList>
            <person name="Cash E."/>
            <person name="Tustsui N.D."/>
            <person name="Ward P."/>
            <person name="Nguyen O."/>
            <person name="Sahasrabudhe R."/>
            <person name="Fairbairn C.W."/>
            <person name="Seligmann W.E."/>
            <person name="Sacco S."/>
            <person name="Beraut E."/>
            <person name="Miller C."/>
            <person name="Toffelmier E."/>
            <person name="Shaffer H.B."/>
        </authorList>
    </citation>
    <scope>NUCLEOTIDE SEQUENCE</scope>
    <source>
        <strain evidence="3">NDT 795.1</strain>
    </source>
</reference>
<dbReference type="EMBL" id="CP158586">
    <property type="protein sequence ID" value="XCA33088.1"/>
    <property type="molecule type" value="Genomic_DNA"/>
</dbReference>
<proteinExistence type="predicted"/>
<organism evidence="3">
    <name type="scientific">Wolbachia endosymbiont of Polyergus mexicanus</name>
    <dbReference type="NCBI Taxonomy" id="3171167"/>
    <lineage>
        <taxon>Bacteria</taxon>
        <taxon>Pseudomonadati</taxon>
        <taxon>Pseudomonadota</taxon>
        <taxon>Alphaproteobacteria</taxon>
        <taxon>Rickettsiales</taxon>
        <taxon>Anaplasmataceae</taxon>
        <taxon>Wolbachieae</taxon>
        <taxon>Wolbachia</taxon>
    </lineage>
</organism>
<keyword evidence="2" id="KW-0472">Membrane</keyword>
<evidence type="ECO:0000256" key="2">
    <source>
        <dbReference type="SAM" id="Phobius"/>
    </source>
</evidence>
<evidence type="ECO:0000256" key="1">
    <source>
        <dbReference type="SAM" id="MobiDB-lite"/>
    </source>
</evidence>
<protein>
    <submittedName>
        <fullName evidence="3">Uncharacterized protein</fullName>
    </submittedName>
</protein>
<keyword evidence="2" id="KW-1133">Transmembrane helix</keyword>